<dbReference type="PRINTS" id="PR01484">
    <property type="entry name" value="PRTACTNFAMLY"/>
</dbReference>
<dbReference type="InterPro" id="IPR005546">
    <property type="entry name" value="Autotransporte_beta"/>
</dbReference>
<feature type="chain" id="PRO_5014633991" description="Autotransporter domain-containing protein" evidence="1">
    <location>
        <begin position="28"/>
        <end position="1478"/>
    </location>
</feature>
<dbReference type="Pfam" id="PF03797">
    <property type="entry name" value="Autotransporter"/>
    <property type="match status" value="1"/>
</dbReference>
<dbReference type="GO" id="GO:0019867">
    <property type="term" value="C:outer membrane"/>
    <property type="evidence" value="ECO:0007669"/>
    <property type="project" value="InterPro"/>
</dbReference>
<dbReference type="SUPFAM" id="SSF103515">
    <property type="entry name" value="Autotransporter"/>
    <property type="match status" value="1"/>
</dbReference>
<evidence type="ECO:0000313" key="3">
    <source>
        <dbReference type="EMBL" id="PNC17651.1"/>
    </source>
</evidence>
<feature type="domain" description="Autotransporter" evidence="2">
    <location>
        <begin position="1205"/>
        <end position="1478"/>
    </location>
</feature>
<proteinExistence type="predicted"/>
<dbReference type="InterPro" id="IPR006626">
    <property type="entry name" value="PbH1"/>
</dbReference>
<gene>
    <name evidence="3" type="ORF">CXU22_07820</name>
</gene>
<dbReference type="Pfam" id="PF03212">
    <property type="entry name" value="Pertactin"/>
    <property type="match status" value="1"/>
</dbReference>
<comment type="caution">
    <text evidence="3">The sequence shown here is derived from an EMBL/GenBank/DDBJ whole genome shotgun (WGS) entry which is preliminary data.</text>
</comment>
<dbReference type="NCBIfam" id="TIGR01414">
    <property type="entry name" value="autotrans_barl"/>
    <property type="match status" value="1"/>
</dbReference>
<evidence type="ECO:0000259" key="2">
    <source>
        <dbReference type="PROSITE" id="PS51208"/>
    </source>
</evidence>
<dbReference type="Proteomes" id="UP000236000">
    <property type="component" value="Unassembled WGS sequence"/>
</dbReference>
<keyword evidence="1" id="KW-0732">Signal</keyword>
<dbReference type="InterPro" id="IPR004899">
    <property type="entry name" value="Pertactin_central"/>
</dbReference>
<dbReference type="SUPFAM" id="SSF51126">
    <property type="entry name" value="Pectin lyase-like"/>
    <property type="match status" value="1"/>
</dbReference>
<dbReference type="InterPro" id="IPR003991">
    <property type="entry name" value="Pertactin_virulence_factor"/>
</dbReference>
<accession>A0A2N8HCN2</accession>
<dbReference type="SMART" id="SM00710">
    <property type="entry name" value="PbH1"/>
    <property type="match status" value="7"/>
</dbReference>
<name>A0A2N8HCN2_9BACT</name>
<dbReference type="Gene3D" id="2.40.128.130">
    <property type="entry name" value="Autotransporter beta-domain"/>
    <property type="match status" value="1"/>
</dbReference>
<feature type="signal peptide" evidence="1">
    <location>
        <begin position="1"/>
        <end position="27"/>
    </location>
</feature>
<dbReference type="InterPro" id="IPR036709">
    <property type="entry name" value="Autotransporte_beta_dom_sf"/>
</dbReference>
<dbReference type="InterPro" id="IPR006315">
    <property type="entry name" value="OM_autotransptr_brl_dom"/>
</dbReference>
<sequence length="1478" mass="152948">MRLHLPSSLLRYVLAGLFICAFPAASGADYTVNNTQSTMPGSNLYGTLEELRASGLLRAKDTVVLHNDDSTLTGGLNLLINVQSDNTAAARTLDLAGLGTTPMFFLKKGDHGADMNSIIWENAGNRVLRVEGFGSNATLNLTGAVTFRNNTGIYDDSTAPGGGAIAIQGQGLASVSLDDNAVFIGNYASSASGEVRGGAVLAFSNDARITLGNGAVFHANYVLASDKAGGAGGAMFTKGGSSSIEIGDDATFIDNYVQAGKSSYGGAIGADRNATSITLGERAAFSGNHISTSADGAASEGGAISTYITIGDASVTLGDRADFTGNYILAAGTGKGAGGAIAVRANAGPASLTVGAGASFTGNYISASSGDGGAIWMSSGGACTLGANVSFIGNYIQASSGGGGAIYLKNQQLTIQDGANFTNNYAPTAGGAILINNFGTNATQQFLAQTHDVLFSGNMTGGTFTRNDNGTFTVDGGTANAIHVERLGSLQLAAGEGRNIQFDDPITSGTEYAITLAINRYTDDDGTDHDTSGTVVFSGTRYQGTDAHLVASRYNNFRGKTTVYGGTLELRDGVVFGRTGSMTDTGTSFTLNAGATLRSKGAISEINAASIVLNGTVDTEGTLLLNGNVTASDAMLKTGQGVLDLRNTGTNLFTNGVALNEGSILINDMEQIRTGTGAHITGSGTLDIQSAGSVTLSDSLAGFSGTIALTDTRLRPDATGQTVLGTATLRLGSGSELSVTENFSISKLHLAGGTLTVQVDGDASRLEHQLSVSGSLDITSASTLAVSGLKDSLDNITPQPGFLDRDLQELALDGTINADALLVVQAGNVANTTILDLVDADTGEAITGGEEREVTYQDTVTATYSYIAVAGTNEHNGQTGIHLTYGLKELNIHDGKTWVLDAPTDPDSDRTLIARITGGGALQLNSDAAGITITSAASHTGGTLINSGLVTAGADNLFSAGILEVKEGATFDTAATAQTNSKGFILQGLLKGDQAFSNTDAMYVFTSAQVESALANTGTLLLANTTGTGQDFQLSGGLEGDGGHVAFEGSGRDTLKLGSLSGSQAFTMNINLAAGTSDRIAIAGEASGTHTVHFILQGGIPSSPSFIHDMITWDSLAEDSNAATLFTGTLDAGFYSYGLKLNAAGNGYDLSPEGYNNLGGVLLNVLGCMSTGWFEQLDTLSKRMGELRMGADFYRQQDQQARNAGEAPRGHYWARTASGRTDTDLGIAGVCGFTEYQYGADSGADWIVASGRNSMLAAGLFGGYRRSDRRFHDGWGSKGSTDSGYGGLYASWLHSRGWFADTVLKGMSYNAAWTAVQPGGTERGSYDNWGLGMSMEAGRQWSSAGGWFLEPSVQIAWLHSGSTHIVTNQGLEVTGSAADIWQFAGRLRAGRTWSVNGGRQLVQGYVKTGVTQQASNGGEVKAAGNQWRPNTDGTRGMVGCGAAWQLSARDQVHLDYEYVYGDKYDRPWTINLGYTRSF</sequence>
<dbReference type="EMBL" id="PJKA01000012">
    <property type="protein sequence ID" value="PNC17651.1"/>
    <property type="molecule type" value="Genomic_DNA"/>
</dbReference>
<evidence type="ECO:0000256" key="1">
    <source>
        <dbReference type="SAM" id="SignalP"/>
    </source>
</evidence>
<dbReference type="Gene3D" id="2.160.20.20">
    <property type="match status" value="1"/>
</dbReference>
<reference evidence="3 4" key="1">
    <citation type="journal article" date="2017" name="BMC Genomics">
        <title>Genome sequencing of 39 Akkermansia muciniphila isolates reveals its population structure, genomic and functional diverisity, and global distribution in mammalian gut microbiotas.</title>
        <authorList>
            <person name="Guo X."/>
            <person name="Li S."/>
            <person name="Zhang J."/>
            <person name="Wu F."/>
            <person name="Li X."/>
            <person name="Wu D."/>
            <person name="Zhang M."/>
            <person name="Ou Z."/>
            <person name="Jie Z."/>
            <person name="Yan Q."/>
            <person name="Li P."/>
            <person name="Yi J."/>
            <person name="Peng Y."/>
        </authorList>
    </citation>
    <scope>NUCLEOTIDE SEQUENCE [LARGE SCALE GENOMIC DNA]</scope>
    <source>
        <strain evidence="3 4">GP24</strain>
    </source>
</reference>
<dbReference type="SMART" id="SM00869">
    <property type="entry name" value="Autotransporter"/>
    <property type="match status" value="1"/>
</dbReference>
<protein>
    <recommendedName>
        <fullName evidence="2">Autotransporter domain-containing protein</fullName>
    </recommendedName>
</protein>
<dbReference type="InterPro" id="IPR012332">
    <property type="entry name" value="Autotransporter_pectin_lyase_C"/>
</dbReference>
<evidence type="ECO:0000313" key="4">
    <source>
        <dbReference type="Proteomes" id="UP000236000"/>
    </source>
</evidence>
<dbReference type="InterPro" id="IPR011050">
    <property type="entry name" value="Pectin_lyase_fold/virulence"/>
</dbReference>
<organism evidence="3 4">
    <name type="scientific">Akkermansia muciniphila</name>
    <dbReference type="NCBI Taxonomy" id="239935"/>
    <lineage>
        <taxon>Bacteria</taxon>
        <taxon>Pseudomonadati</taxon>
        <taxon>Verrucomicrobiota</taxon>
        <taxon>Verrucomicrobiia</taxon>
        <taxon>Verrucomicrobiales</taxon>
        <taxon>Akkermansiaceae</taxon>
        <taxon>Akkermansia</taxon>
    </lineage>
</organism>
<dbReference type="PROSITE" id="PS51208">
    <property type="entry name" value="AUTOTRANSPORTER"/>
    <property type="match status" value="1"/>
</dbReference>
<dbReference type="OrthoDB" id="90621at2"/>
<dbReference type="RefSeq" id="WP_102714258.1">
    <property type="nucleotide sequence ID" value="NZ_PJKA01000012.1"/>
</dbReference>